<sequence length="141" mass="16095">MGNFSDIIIADVHEGEKIGEAETPSEKWPTLEARNLDSITLSTLYCSITNKKYSNEIQSSFQLAGGDQYEGPWVFLIPELVMNSYAELDTSKIKEIAQVWVATDEMQLWELPEAMELIAQLKEHACKAKEARKAMFLWYML</sequence>
<reference evidence="1 2" key="1">
    <citation type="submission" date="2024-04" db="EMBL/GenBank/DDBJ databases">
        <title>Novel genus in family Flammeovirgaceae.</title>
        <authorList>
            <person name="Nguyen T.H."/>
            <person name="Vuong T.Q."/>
            <person name="Le H."/>
            <person name="Kim S.-G."/>
        </authorList>
    </citation>
    <scope>NUCLEOTIDE SEQUENCE [LARGE SCALE GENOMIC DNA]</scope>
    <source>
        <strain evidence="1 2">JCM 23209</strain>
    </source>
</reference>
<dbReference type="EMBL" id="JBDKWZ010000006">
    <property type="protein sequence ID" value="MEN7548837.1"/>
    <property type="molecule type" value="Genomic_DNA"/>
</dbReference>
<proteinExistence type="predicted"/>
<dbReference type="AlphaFoldDB" id="A0AAW9RYJ2"/>
<keyword evidence="2" id="KW-1185">Reference proteome</keyword>
<comment type="caution">
    <text evidence="1">The sequence shown here is derived from an EMBL/GenBank/DDBJ whole genome shotgun (WGS) entry which is preliminary data.</text>
</comment>
<evidence type="ECO:0000313" key="2">
    <source>
        <dbReference type="Proteomes" id="UP001403385"/>
    </source>
</evidence>
<organism evidence="1 2">
    <name type="scientific">Rapidithrix thailandica</name>
    <dbReference type="NCBI Taxonomy" id="413964"/>
    <lineage>
        <taxon>Bacteria</taxon>
        <taxon>Pseudomonadati</taxon>
        <taxon>Bacteroidota</taxon>
        <taxon>Cytophagia</taxon>
        <taxon>Cytophagales</taxon>
        <taxon>Flammeovirgaceae</taxon>
        <taxon>Rapidithrix</taxon>
    </lineage>
</organism>
<name>A0AAW9RYJ2_9BACT</name>
<dbReference type="Proteomes" id="UP001403385">
    <property type="component" value="Unassembled WGS sequence"/>
</dbReference>
<dbReference type="RefSeq" id="WP_346821613.1">
    <property type="nucleotide sequence ID" value="NZ_JBDKWZ010000006.1"/>
</dbReference>
<protein>
    <submittedName>
        <fullName evidence="1">Uncharacterized protein</fullName>
    </submittedName>
</protein>
<evidence type="ECO:0000313" key="1">
    <source>
        <dbReference type="EMBL" id="MEN7548837.1"/>
    </source>
</evidence>
<gene>
    <name evidence="1" type="ORF">AAG747_13025</name>
</gene>
<accession>A0AAW9RYJ2</accession>